<dbReference type="PANTHER" id="PTHR39455:SF1">
    <property type="entry name" value="CELL DIVISION PROTEIN ZAPD"/>
    <property type="match status" value="1"/>
</dbReference>
<comment type="function">
    <text evidence="5">Cell division factor that enhances FtsZ-ring assembly. Directly interacts with FtsZ and promotes bundling of FtsZ protofilaments, with a reduction in FtsZ GTPase activity.</text>
</comment>
<dbReference type="EMBL" id="NJIH01000007">
    <property type="protein sequence ID" value="OWT59000.1"/>
    <property type="molecule type" value="Genomic_DNA"/>
</dbReference>
<dbReference type="GO" id="GO:0000917">
    <property type="term" value="P:division septum assembly"/>
    <property type="evidence" value="ECO:0007669"/>
    <property type="project" value="UniProtKB-KW"/>
</dbReference>
<organism evidence="6 7">
    <name type="scientific">Candidimonas nitroreducens</name>
    <dbReference type="NCBI Taxonomy" id="683354"/>
    <lineage>
        <taxon>Bacteria</taxon>
        <taxon>Pseudomonadati</taxon>
        <taxon>Pseudomonadota</taxon>
        <taxon>Betaproteobacteria</taxon>
        <taxon>Burkholderiales</taxon>
        <taxon>Alcaligenaceae</taxon>
        <taxon>Candidimonas</taxon>
    </lineage>
</organism>
<evidence type="ECO:0000313" key="7">
    <source>
        <dbReference type="Proteomes" id="UP000214603"/>
    </source>
</evidence>
<dbReference type="InterPro" id="IPR027462">
    <property type="entry name" value="ZapD_C"/>
</dbReference>
<dbReference type="InterPro" id="IPR009777">
    <property type="entry name" value="ZapD"/>
</dbReference>
<dbReference type="GO" id="GO:0032153">
    <property type="term" value="C:cell division site"/>
    <property type="evidence" value="ECO:0007669"/>
    <property type="project" value="TreeGrafter"/>
</dbReference>
<dbReference type="GO" id="GO:0005737">
    <property type="term" value="C:cytoplasm"/>
    <property type="evidence" value="ECO:0007669"/>
    <property type="project" value="UniProtKB-SubCell"/>
</dbReference>
<proteinExistence type="inferred from homology"/>
<keyword evidence="3 5" id="KW-0717">Septation</keyword>
<evidence type="ECO:0000256" key="1">
    <source>
        <dbReference type="ARBA" id="ARBA00022490"/>
    </source>
</evidence>
<dbReference type="NCBIfam" id="NF003656">
    <property type="entry name" value="PRK05287.1-4"/>
    <property type="match status" value="1"/>
</dbReference>
<evidence type="ECO:0000256" key="5">
    <source>
        <dbReference type="HAMAP-Rule" id="MF_01092"/>
    </source>
</evidence>
<keyword evidence="4 5" id="KW-0131">Cell cycle</keyword>
<evidence type="ECO:0000313" key="6">
    <source>
        <dbReference type="EMBL" id="OWT59000.1"/>
    </source>
</evidence>
<evidence type="ECO:0000256" key="3">
    <source>
        <dbReference type="ARBA" id="ARBA00023210"/>
    </source>
</evidence>
<dbReference type="OrthoDB" id="5294622at2"/>
<dbReference type="SUPFAM" id="SSF160950">
    <property type="entry name" value="YacF-like"/>
    <property type="match status" value="1"/>
</dbReference>
<dbReference type="GO" id="GO:0043093">
    <property type="term" value="P:FtsZ-dependent cytokinesis"/>
    <property type="evidence" value="ECO:0007669"/>
    <property type="project" value="UniProtKB-UniRule"/>
</dbReference>
<keyword evidence="2 5" id="KW-0132">Cell division</keyword>
<dbReference type="Gene3D" id="1.10.3900.10">
    <property type="entry name" value="YacF-like"/>
    <property type="match status" value="1"/>
</dbReference>
<evidence type="ECO:0000256" key="4">
    <source>
        <dbReference type="ARBA" id="ARBA00023306"/>
    </source>
</evidence>
<dbReference type="Proteomes" id="UP000214603">
    <property type="component" value="Unassembled WGS sequence"/>
</dbReference>
<gene>
    <name evidence="5" type="primary">zapD</name>
    <name evidence="6" type="ORF">CEY11_12435</name>
</gene>
<accession>A0A225MGE1</accession>
<dbReference type="PANTHER" id="PTHR39455">
    <property type="entry name" value="CELL DIVISION PROTEIN ZAPD"/>
    <property type="match status" value="1"/>
</dbReference>
<comment type="similarity">
    <text evidence="5">Belongs to the ZapD family.</text>
</comment>
<comment type="caution">
    <text evidence="6">The sequence shown here is derived from an EMBL/GenBank/DDBJ whole genome shotgun (WGS) entry which is preliminary data.</text>
</comment>
<evidence type="ECO:0000256" key="2">
    <source>
        <dbReference type="ARBA" id="ARBA00022618"/>
    </source>
</evidence>
<dbReference type="InterPro" id="IPR036268">
    <property type="entry name" value="ZapD_sf"/>
</dbReference>
<comment type="subcellular location">
    <subcellularLocation>
        <location evidence="5">Cytoplasm</location>
    </subcellularLocation>
    <text evidence="5">Localizes to mid-cell in an FtsZ-dependent manner.</text>
</comment>
<keyword evidence="7" id="KW-1185">Reference proteome</keyword>
<reference evidence="7" key="1">
    <citation type="submission" date="2017-06" db="EMBL/GenBank/DDBJ databases">
        <title>Herbaspirillum phytohormonus sp. nov., isolated from the root nodule of Robinia pseudoacacia in lead-zinc mine.</title>
        <authorList>
            <person name="Fan M."/>
            <person name="Lin Y."/>
        </authorList>
    </citation>
    <scope>NUCLEOTIDE SEQUENCE [LARGE SCALE GENOMIC DNA]</scope>
    <source>
        <strain evidence="7">SC-089</strain>
    </source>
</reference>
<dbReference type="Pfam" id="PF07072">
    <property type="entry name" value="ZapD"/>
    <property type="match status" value="1"/>
</dbReference>
<dbReference type="AlphaFoldDB" id="A0A225MGE1"/>
<sequence length="273" mass="31001">MPPTILPPHASRDAGCLSKVQIRVVLYEYPCNERVRALLRVEHLFNRLFFFAEGEDPRYQQVAVATLFDVLDICDRTDLRGSILQDLERQRVTLAALRQHPGVNPEALENMLGEIQAVSGDLGAQGRIGQVLRDNEWLASLRGRVAVPGGSSQVDMPSYFAWQLKPYDDRMRDLQQWINPFMPLFRSLSLSLRLLRDAGDVVDVEARQGAYQEMLGGKTFQLLRAWVDPALGVFPEMSANKYVIWVRFASPDYDLKPQAVTRDIPFKLARCNV</sequence>
<keyword evidence="1 5" id="KW-0963">Cytoplasm</keyword>
<name>A0A225MGE1_9BURK</name>
<dbReference type="HAMAP" id="MF_01092">
    <property type="entry name" value="ZapD"/>
    <property type="match status" value="1"/>
</dbReference>
<dbReference type="Gene3D" id="2.60.440.10">
    <property type="entry name" value="YacF-like domains"/>
    <property type="match status" value="1"/>
</dbReference>
<comment type="subunit">
    <text evidence="5">Interacts with FtsZ.</text>
</comment>
<protein>
    <recommendedName>
        <fullName evidence="5">Cell division protein ZapD</fullName>
    </recommendedName>
    <alternativeName>
        <fullName evidence="5">Z ring-associated protein D</fullName>
    </alternativeName>
</protein>